<feature type="non-terminal residue" evidence="3">
    <location>
        <position position="77"/>
    </location>
</feature>
<reference evidence="3" key="1">
    <citation type="journal article" date="2020" name="Stud. Mycol.">
        <title>101 Dothideomycetes genomes: a test case for predicting lifestyles and emergence of pathogens.</title>
        <authorList>
            <person name="Haridas S."/>
            <person name="Albert R."/>
            <person name="Binder M."/>
            <person name="Bloem J."/>
            <person name="Labutti K."/>
            <person name="Salamov A."/>
            <person name="Andreopoulos B."/>
            <person name="Baker S."/>
            <person name="Barry K."/>
            <person name="Bills G."/>
            <person name="Bluhm B."/>
            <person name="Cannon C."/>
            <person name="Castanera R."/>
            <person name="Culley D."/>
            <person name="Daum C."/>
            <person name="Ezra D."/>
            <person name="Gonzalez J."/>
            <person name="Henrissat B."/>
            <person name="Kuo A."/>
            <person name="Liang C."/>
            <person name="Lipzen A."/>
            <person name="Lutzoni F."/>
            <person name="Magnuson J."/>
            <person name="Mondo S."/>
            <person name="Nolan M."/>
            <person name="Ohm R."/>
            <person name="Pangilinan J."/>
            <person name="Park H.-J."/>
            <person name="Ramirez L."/>
            <person name="Alfaro M."/>
            <person name="Sun H."/>
            <person name="Tritt A."/>
            <person name="Yoshinaga Y."/>
            <person name="Zwiers L.-H."/>
            <person name="Turgeon B."/>
            <person name="Goodwin S."/>
            <person name="Spatafora J."/>
            <person name="Crous P."/>
            <person name="Grigoriev I."/>
        </authorList>
    </citation>
    <scope>NUCLEOTIDE SEQUENCE</scope>
    <source>
        <strain evidence="3">ATCC 36951</strain>
    </source>
</reference>
<dbReference type="SUPFAM" id="SSF82657">
    <property type="entry name" value="BolA-like"/>
    <property type="match status" value="1"/>
</dbReference>
<feature type="non-terminal residue" evidence="3">
    <location>
        <position position="1"/>
    </location>
</feature>
<dbReference type="Gene3D" id="3.30.300.90">
    <property type="entry name" value="BolA-like"/>
    <property type="match status" value="1"/>
</dbReference>
<dbReference type="OrthoDB" id="203381at2759"/>
<gene>
    <name evidence="3" type="ORF">M409DRAFT_33717</name>
</gene>
<keyword evidence="4" id="KW-1185">Reference proteome</keyword>
<dbReference type="GO" id="GO:0005759">
    <property type="term" value="C:mitochondrial matrix"/>
    <property type="evidence" value="ECO:0007669"/>
    <property type="project" value="TreeGrafter"/>
</dbReference>
<sequence>LDDRERTIFTKLLTELHPTSLEVQDVSGGCGSMYAVEIASDKFKGLTLLKQHRLVKDALGEDVKQWHGFQLRTKVPE</sequence>
<dbReference type="Proteomes" id="UP000799537">
    <property type="component" value="Unassembled WGS sequence"/>
</dbReference>
<dbReference type="InterPro" id="IPR036065">
    <property type="entry name" value="BolA-like_sf"/>
</dbReference>
<organism evidence="3 4">
    <name type="scientific">Zasmidium cellare ATCC 36951</name>
    <dbReference type="NCBI Taxonomy" id="1080233"/>
    <lineage>
        <taxon>Eukaryota</taxon>
        <taxon>Fungi</taxon>
        <taxon>Dikarya</taxon>
        <taxon>Ascomycota</taxon>
        <taxon>Pezizomycotina</taxon>
        <taxon>Dothideomycetes</taxon>
        <taxon>Dothideomycetidae</taxon>
        <taxon>Mycosphaerellales</taxon>
        <taxon>Mycosphaerellaceae</taxon>
        <taxon>Zasmidium</taxon>
    </lineage>
</organism>
<dbReference type="PIRSF" id="PIRSF003113">
    <property type="entry name" value="BolA"/>
    <property type="match status" value="1"/>
</dbReference>
<dbReference type="EMBL" id="ML993603">
    <property type="protein sequence ID" value="KAF2164704.1"/>
    <property type="molecule type" value="Genomic_DNA"/>
</dbReference>
<protein>
    <recommendedName>
        <fullName evidence="5">Bola-like protein</fullName>
    </recommendedName>
</protein>
<dbReference type="InterPro" id="IPR052275">
    <property type="entry name" value="Mt_Fe-S_assembly_factor"/>
</dbReference>
<dbReference type="GeneID" id="54563574"/>
<dbReference type="RefSeq" id="XP_033665593.1">
    <property type="nucleotide sequence ID" value="XM_033810302.1"/>
</dbReference>
<evidence type="ECO:0000256" key="1">
    <source>
        <dbReference type="ARBA" id="ARBA00005578"/>
    </source>
</evidence>
<evidence type="ECO:0000313" key="3">
    <source>
        <dbReference type="EMBL" id="KAF2164704.1"/>
    </source>
</evidence>
<comment type="similarity">
    <text evidence="1 2">Belongs to the BolA/IbaG family.</text>
</comment>
<accession>A0A6A6CBZ6</accession>
<evidence type="ECO:0008006" key="5">
    <source>
        <dbReference type="Google" id="ProtNLM"/>
    </source>
</evidence>
<dbReference type="Pfam" id="PF01722">
    <property type="entry name" value="BolA"/>
    <property type="match status" value="1"/>
</dbReference>
<dbReference type="PANTHER" id="PTHR46188">
    <property type="entry name" value="BOLA-LIKE PROTEIN 3"/>
    <property type="match status" value="1"/>
</dbReference>
<proteinExistence type="inferred from homology"/>
<dbReference type="AlphaFoldDB" id="A0A6A6CBZ6"/>
<name>A0A6A6CBZ6_ZASCE</name>
<dbReference type="InterPro" id="IPR002634">
    <property type="entry name" value="BolA"/>
</dbReference>
<dbReference type="PANTHER" id="PTHR46188:SF1">
    <property type="entry name" value="BOLA-LIKE PROTEIN 3"/>
    <property type="match status" value="1"/>
</dbReference>
<evidence type="ECO:0000313" key="4">
    <source>
        <dbReference type="Proteomes" id="UP000799537"/>
    </source>
</evidence>
<evidence type="ECO:0000256" key="2">
    <source>
        <dbReference type="RuleBase" id="RU003860"/>
    </source>
</evidence>